<dbReference type="InterPro" id="IPR012988">
    <property type="entry name" value="Ribosomal_uL30_N_euk"/>
</dbReference>
<organism evidence="7 8">
    <name type="scientific">Anaeramoeba ignava</name>
    <name type="common">Anaerobic marine amoeba</name>
    <dbReference type="NCBI Taxonomy" id="1746090"/>
    <lineage>
        <taxon>Eukaryota</taxon>
        <taxon>Metamonada</taxon>
        <taxon>Anaeramoebidae</taxon>
        <taxon>Anaeramoeba</taxon>
    </lineage>
</organism>
<evidence type="ECO:0000256" key="1">
    <source>
        <dbReference type="ARBA" id="ARBA00007594"/>
    </source>
</evidence>
<reference evidence="7" key="1">
    <citation type="submission" date="2022-10" db="EMBL/GenBank/DDBJ databases">
        <title>Novel sulphate-reducing endosymbionts in the free-living metamonad Anaeramoeba.</title>
        <authorList>
            <person name="Jerlstrom-Hultqvist J."/>
            <person name="Cepicka I."/>
            <person name="Gallot-Lavallee L."/>
            <person name="Salas-Leiva D."/>
            <person name="Curtis B.A."/>
            <person name="Zahonova K."/>
            <person name="Pipaliya S."/>
            <person name="Dacks J."/>
            <person name="Roger A.J."/>
        </authorList>
    </citation>
    <scope>NUCLEOTIDE SEQUENCE</scope>
    <source>
        <strain evidence="7">BMAN</strain>
    </source>
</reference>
<evidence type="ECO:0000259" key="5">
    <source>
        <dbReference type="Pfam" id="PF00327"/>
    </source>
</evidence>
<dbReference type="Pfam" id="PF00327">
    <property type="entry name" value="Ribosomal_L30"/>
    <property type="match status" value="1"/>
</dbReference>
<dbReference type="InterPro" id="IPR005998">
    <property type="entry name" value="Ribosomal_uL30_euk"/>
</dbReference>
<dbReference type="PANTHER" id="PTHR11524:SF16">
    <property type="entry name" value="LARGE RIBOSOMAL SUBUNIT PROTEIN UL30"/>
    <property type="match status" value="1"/>
</dbReference>
<dbReference type="AlphaFoldDB" id="A0A9Q0LI91"/>
<dbReference type="Pfam" id="PF08079">
    <property type="entry name" value="Ribosomal_L30_N"/>
    <property type="match status" value="1"/>
</dbReference>
<proteinExistence type="inferred from homology"/>
<feature type="domain" description="Large ribosomal subunit protein uL30 N-terminal eukaryotes" evidence="6">
    <location>
        <begin position="13"/>
        <end position="84"/>
    </location>
</feature>
<comment type="caution">
    <text evidence="7">The sequence shown here is derived from an EMBL/GenBank/DDBJ whole genome shotgun (WGS) entry which is preliminary data.</text>
</comment>
<keyword evidence="2 7" id="KW-0689">Ribosomal protein</keyword>
<dbReference type="InterPro" id="IPR016082">
    <property type="entry name" value="Ribosomal_uL30_ferredoxin-like"/>
</dbReference>
<sequence length="247" mass="29126">MQDNQPKEEQKIIPETLKKKKEQIEKIKQERQKKREQQIERQKKNRQLAHDNAAKYEEEYKKMERDLVEKRRAAKAEGNIYVEPEPKLALVIRIKGITGVAPRQRKILQLMRLRQINNAVFIKLNKTSLRMLHFVAPYIAWGYPTLGTIRKLIYKRGYGKIRSQRIPLLTNEIIAKRLGKKNIVSVEDIVHEIYTVGPNFKYANNFLWPFKLNTARGGLSYIKRNFIEGGDAGNREEYINKLVKRMI</sequence>
<dbReference type="InterPro" id="IPR035808">
    <property type="entry name" value="Ribosomal_uL30_euk_arc"/>
</dbReference>
<accession>A0A9Q0LI91</accession>
<evidence type="ECO:0000256" key="4">
    <source>
        <dbReference type="SAM" id="MobiDB-lite"/>
    </source>
</evidence>
<dbReference type="Gene3D" id="3.30.1390.20">
    <property type="entry name" value="Ribosomal protein L30, ferredoxin-like fold domain"/>
    <property type="match status" value="1"/>
</dbReference>
<dbReference type="Proteomes" id="UP001149090">
    <property type="component" value="Unassembled WGS sequence"/>
</dbReference>
<evidence type="ECO:0000313" key="8">
    <source>
        <dbReference type="Proteomes" id="UP001149090"/>
    </source>
</evidence>
<dbReference type="OMA" id="IVEPWIA"/>
<evidence type="ECO:0000256" key="3">
    <source>
        <dbReference type="ARBA" id="ARBA00023274"/>
    </source>
</evidence>
<feature type="domain" description="Large ribosomal subunit protein uL30-like ferredoxin-like fold" evidence="5">
    <location>
        <begin position="90"/>
        <end position="139"/>
    </location>
</feature>
<evidence type="ECO:0000259" key="6">
    <source>
        <dbReference type="Pfam" id="PF08079"/>
    </source>
</evidence>
<dbReference type="GO" id="GO:0022625">
    <property type="term" value="C:cytosolic large ribosomal subunit"/>
    <property type="evidence" value="ECO:0007669"/>
    <property type="project" value="TreeGrafter"/>
</dbReference>
<dbReference type="FunFam" id="3.30.1390.20:FF:000003">
    <property type="entry name" value="60S ribosomal protein L7"/>
    <property type="match status" value="1"/>
</dbReference>
<dbReference type="CDD" id="cd01657">
    <property type="entry name" value="Ribosomal_L7_archeal_euk"/>
    <property type="match status" value="1"/>
</dbReference>
<evidence type="ECO:0000256" key="2">
    <source>
        <dbReference type="ARBA" id="ARBA00022980"/>
    </source>
</evidence>
<dbReference type="InterPro" id="IPR039699">
    <property type="entry name" value="Ribosomal_uL30"/>
</dbReference>
<gene>
    <name evidence="7" type="ORF">M0811_08960</name>
</gene>
<dbReference type="NCBIfam" id="TIGR01310">
    <property type="entry name" value="uL30_euk"/>
    <property type="match status" value="1"/>
</dbReference>
<keyword evidence="8" id="KW-1185">Reference proteome</keyword>
<dbReference type="InterPro" id="IPR036919">
    <property type="entry name" value="Ribo_uL30_ferredoxin-like_sf"/>
</dbReference>
<comment type="similarity">
    <text evidence="1">Belongs to the universal ribosomal protein uL30 family.</text>
</comment>
<dbReference type="GO" id="GO:0000463">
    <property type="term" value="P:maturation of LSU-rRNA from tricistronic rRNA transcript (SSU-rRNA, 5.8S rRNA, LSU-rRNA)"/>
    <property type="evidence" value="ECO:0007669"/>
    <property type="project" value="TreeGrafter"/>
</dbReference>
<dbReference type="OrthoDB" id="28644at2759"/>
<dbReference type="FunFam" id="3.30.1390.20:FF:000002">
    <property type="entry name" value="60S ribosomal protein L7"/>
    <property type="match status" value="1"/>
</dbReference>
<protein>
    <submittedName>
        <fullName evidence="7">60S ribosomal protein L7</fullName>
    </submittedName>
</protein>
<dbReference type="SUPFAM" id="SSF55129">
    <property type="entry name" value="Ribosomal protein L30p/L7e"/>
    <property type="match status" value="1"/>
</dbReference>
<dbReference type="EMBL" id="JAPDFW010000076">
    <property type="protein sequence ID" value="KAJ5073278.1"/>
    <property type="molecule type" value="Genomic_DNA"/>
</dbReference>
<dbReference type="GO" id="GO:0003735">
    <property type="term" value="F:structural constituent of ribosome"/>
    <property type="evidence" value="ECO:0007669"/>
    <property type="project" value="TreeGrafter"/>
</dbReference>
<name>A0A9Q0LI91_ANAIG</name>
<feature type="compositionally biased region" description="Basic and acidic residues" evidence="4">
    <location>
        <begin position="1"/>
        <end position="12"/>
    </location>
</feature>
<feature type="compositionally biased region" description="Basic and acidic residues" evidence="4">
    <location>
        <begin position="22"/>
        <end position="55"/>
    </location>
</feature>
<keyword evidence="3" id="KW-0687">Ribonucleoprotein</keyword>
<evidence type="ECO:0000313" key="7">
    <source>
        <dbReference type="EMBL" id="KAJ5073278.1"/>
    </source>
</evidence>
<feature type="region of interest" description="Disordered" evidence="4">
    <location>
        <begin position="1"/>
        <end position="55"/>
    </location>
</feature>
<dbReference type="PANTHER" id="PTHR11524">
    <property type="entry name" value="60S RIBOSOMAL PROTEIN L7"/>
    <property type="match status" value="1"/>
</dbReference>
<dbReference type="GO" id="GO:0003723">
    <property type="term" value="F:RNA binding"/>
    <property type="evidence" value="ECO:0007669"/>
    <property type="project" value="InterPro"/>
</dbReference>